<proteinExistence type="predicted"/>
<evidence type="ECO:0000313" key="3">
    <source>
        <dbReference type="EMBL" id="WUQ86409.1"/>
    </source>
</evidence>
<dbReference type="EMBL" id="CP108110">
    <property type="protein sequence ID" value="WUQ86409.1"/>
    <property type="molecule type" value="Genomic_DNA"/>
</dbReference>
<feature type="compositionally biased region" description="Low complexity" evidence="1">
    <location>
        <begin position="220"/>
        <end position="249"/>
    </location>
</feature>
<reference evidence="3" key="1">
    <citation type="submission" date="2022-10" db="EMBL/GenBank/DDBJ databases">
        <title>The complete genomes of actinobacterial strains from the NBC collection.</title>
        <authorList>
            <person name="Joergensen T.S."/>
            <person name="Alvarez Arevalo M."/>
            <person name="Sterndorff E.B."/>
            <person name="Faurdal D."/>
            <person name="Vuksanovic O."/>
            <person name="Mourched A.-S."/>
            <person name="Charusanti P."/>
            <person name="Shaw S."/>
            <person name="Blin K."/>
            <person name="Weber T."/>
        </authorList>
    </citation>
    <scope>NUCLEOTIDE SEQUENCE</scope>
    <source>
        <strain evidence="3">NBC_00222</strain>
    </source>
</reference>
<evidence type="ECO:0000256" key="2">
    <source>
        <dbReference type="SAM" id="Phobius"/>
    </source>
</evidence>
<dbReference type="Proteomes" id="UP001432222">
    <property type="component" value="Chromosome"/>
</dbReference>
<gene>
    <name evidence="3" type="ORF">OHA16_27705</name>
</gene>
<protein>
    <submittedName>
        <fullName evidence="3">SCO2322 family protein</fullName>
    </submittedName>
</protein>
<accession>A0ABZ1U6C4</accession>
<feature type="transmembrane region" description="Helical" evidence="2">
    <location>
        <begin position="250"/>
        <end position="271"/>
    </location>
</feature>
<keyword evidence="2" id="KW-1133">Transmembrane helix</keyword>
<sequence>MTPPGRDREARPTTAAVPAAATGTAAATATAALVADEAAAARRRVVRAALRFLAGAVTGLLIVLLLGAAPAQAAGYRYWSFWRWSDGGWAYQQQGPAVHVPADGAVEGWRFAVSPDGGQQAARPGPAGDFAALCAGTPAEAGRKRVAVVLDFGGPADAPARETPPEPRSACAVVPTRASSAEVLATVAPPLRYDGNGLLCAIAGYPRAGCGEQLGGAARPTGTADPSTGATATGPADATGPVAAGASPGAAGPALGVGAGLALVLAVAAGARWQSRRRR</sequence>
<feature type="region of interest" description="Disordered" evidence="1">
    <location>
        <begin position="1"/>
        <end position="21"/>
    </location>
</feature>
<organism evidence="3 4">
    <name type="scientific">Kitasatospora purpeofusca</name>
    <dbReference type="NCBI Taxonomy" id="67352"/>
    <lineage>
        <taxon>Bacteria</taxon>
        <taxon>Bacillati</taxon>
        <taxon>Actinomycetota</taxon>
        <taxon>Actinomycetes</taxon>
        <taxon>Kitasatosporales</taxon>
        <taxon>Streptomycetaceae</taxon>
        <taxon>Kitasatospora</taxon>
    </lineage>
</organism>
<feature type="compositionally biased region" description="Basic and acidic residues" evidence="1">
    <location>
        <begin position="1"/>
        <end position="11"/>
    </location>
</feature>
<evidence type="ECO:0000256" key="1">
    <source>
        <dbReference type="SAM" id="MobiDB-lite"/>
    </source>
</evidence>
<keyword evidence="2" id="KW-0812">Transmembrane</keyword>
<dbReference type="InterPro" id="IPR047703">
    <property type="entry name" value="SCO2322-like"/>
</dbReference>
<keyword evidence="4" id="KW-1185">Reference proteome</keyword>
<feature type="region of interest" description="Disordered" evidence="1">
    <location>
        <begin position="216"/>
        <end position="249"/>
    </location>
</feature>
<evidence type="ECO:0000313" key="4">
    <source>
        <dbReference type="Proteomes" id="UP001432222"/>
    </source>
</evidence>
<name>A0ABZ1U6C4_9ACTN</name>
<feature type="transmembrane region" description="Helical" evidence="2">
    <location>
        <begin position="52"/>
        <end position="73"/>
    </location>
</feature>
<feature type="compositionally biased region" description="Low complexity" evidence="1">
    <location>
        <begin position="12"/>
        <end position="21"/>
    </location>
</feature>
<dbReference type="NCBIfam" id="NF040672">
    <property type="entry name" value="SCO2322_fam"/>
    <property type="match status" value="1"/>
</dbReference>
<keyword evidence="2" id="KW-0472">Membrane</keyword>